<keyword evidence="8" id="KW-1185">Reference proteome</keyword>
<feature type="domain" description="Glycosyltransferase 2-like" evidence="6">
    <location>
        <begin position="3"/>
        <end position="113"/>
    </location>
</feature>
<keyword evidence="4 7" id="KW-0808">Transferase</keyword>
<comment type="subcellular location">
    <subcellularLocation>
        <location evidence="1">Cell membrane</location>
    </subcellularLocation>
</comment>
<evidence type="ECO:0000256" key="2">
    <source>
        <dbReference type="ARBA" id="ARBA00022475"/>
    </source>
</evidence>
<protein>
    <submittedName>
        <fullName evidence="7">Glycosyl transferase</fullName>
    </submittedName>
</protein>
<organism evidence="7 8">
    <name type="scientific">Bradyrhizobium canariense</name>
    <dbReference type="NCBI Taxonomy" id="255045"/>
    <lineage>
        <taxon>Bacteria</taxon>
        <taxon>Pseudomonadati</taxon>
        <taxon>Pseudomonadota</taxon>
        <taxon>Alphaproteobacteria</taxon>
        <taxon>Hyphomicrobiales</taxon>
        <taxon>Nitrobacteraceae</taxon>
        <taxon>Bradyrhizobium</taxon>
    </lineage>
</organism>
<evidence type="ECO:0000313" key="7">
    <source>
        <dbReference type="EMBL" id="OSJ34203.1"/>
    </source>
</evidence>
<gene>
    <name evidence="7" type="ORF">BST63_04065</name>
</gene>
<dbReference type="InterPro" id="IPR001173">
    <property type="entry name" value="Glyco_trans_2-like"/>
</dbReference>
<dbReference type="Proteomes" id="UP000193884">
    <property type="component" value="Unassembled WGS sequence"/>
</dbReference>
<dbReference type="PANTHER" id="PTHR43646">
    <property type="entry name" value="GLYCOSYLTRANSFERASE"/>
    <property type="match status" value="1"/>
</dbReference>
<sequence>MISIVVPAHNESSVMARTLSQWVGNPASNEIRVVVVCNGCTDDTANVARRFGPTVNVVESDIARKTHALNLGDQIADAFPRIYADADILISVDAIQALARRLDQGDVLAVAPTADINLTGCSWLVCKYFGIRSRLPSSREGIGGSGVYALSEAGRRRFGQFPDITADDTYVRLQFRREERETLPSVRSTVFAPRTLLQLIAVRTRAYRGTFELARRFPELRVNKGAANNRPLIALFREPRLWPGLLIYCGVNLVARRNATRGYRRGADLWQRDETSRAVLSDSTK</sequence>
<reference evidence="7 8" key="1">
    <citation type="submission" date="2017-03" db="EMBL/GenBank/DDBJ databases">
        <title>Whole genome sequences of fourteen strains of Bradyrhizobium canariense and one strain of Bradyrhizobium japonicum isolated from Lupinus (Papilionoideae: Genisteae) species in Algeria.</title>
        <authorList>
            <person name="Crovadore J."/>
            <person name="Chekireb D."/>
            <person name="Brachmann A."/>
            <person name="Chablais R."/>
            <person name="Cochard B."/>
            <person name="Lefort F."/>
        </authorList>
    </citation>
    <scope>NUCLEOTIDE SEQUENCE [LARGE SCALE GENOMIC DNA]</scope>
    <source>
        <strain evidence="7 8">UBMAN05</strain>
    </source>
</reference>
<accession>A0ABX3X9Z2</accession>
<dbReference type="InterPro" id="IPR029044">
    <property type="entry name" value="Nucleotide-diphossugar_trans"/>
</dbReference>
<dbReference type="RefSeq" id="WP_085383533.1">
    <property type="nucleotide sequence ID" value="NZ_NAFJ01000108.1"/>
</dbReference>
<dbReference type="Gene3D" id="3.90.550.10">
    <property type="entry name" value="Spore Coat Polysaccharide Biosynthesis Protein SpsA, Chain A"/>
    <property type="match status" value="1"/>
</dbReference>
<evidence type="ECO:0000256" key="4">
    <source>
        <dbReference type="ARBA" id="ARBA00022679"/>
    </source>
</evidence>
<evidence type="ECO:0000259" key="6">
    <source>
        <dbReference type="Pfam" id="PF00535"/>
    </source>
</evidence>
<evidence type="ECO:0000256" key="3">
    <source>
        <dbReference type="ARBA" id="ARBA00022676"/>
    </source>
</evidence>
<dbReference type="SUPFAM" id="SSF53448">
    <property type="entry name" value="Nucleotide-diphospho-sugar transferases"/>
    <property type="match status" value="1"/>
</dbReference>
<evidence type="ECO:0000313" key="8">
    <source>
        <dbReference type="Proteomes" id="UP000193884"/>
    </source>
</evidence>
<keyword evidence="2" id="KW-1003">Cell membrane</keyword>
<dbReference type="PANTHER" id="PTHR43646:SF2">
    <property type="entry name" value="GLYCOSYLTRANSFERASE 2-LIKE DOMAIN-CONTAINING PROTEIN"/>
    <property type="match status" value="1"/>
</dbReference>
<dbReference type="EMBL" id="NAFK01000126">
    <property type="protein sequence ID" value="OSJ34203.1"/>
    <property type="molecule type" value="Genomic_DNA"/>
</dbReference>
<comment type="caution">
    <text evidence="7">The sequence shown here is derived from an EMBL/GenBank/DDBJ whole genome shotgun (WGS) entry which is preliminary data.</text>
</comment>
<proteinExistence type="predicted"/>
<keyword evidence="5" id="KW-0472">Membrane</keyword>
<evidence type="ECO:0000256" key="5">
    <source>
        <dbReference type="ARBA" id="ARBA00023136"/>
    </source>
</evidence>
<dbReference type="GO" id="GO:0016740">
    <property type="term" value="F:transferase activity"/>
    <property type="evidence" value="ECO:0007669"/>
    <property type="project" value="UniProtKB-KW"/>
</dbReference>
<name>A0ABX3X9Z2_9BRAD</name>
<evidence type="ECO:0000256" key="1">
    <source>
        <dbReference type="ARBA" id="ARBA00004236"/>
    </source>
</evidence>
<keyword evidence="3" id="KW-0328">Glycosyltransferase</keyword>
<dbReference type="Pfam" id="PF00535">
    <property type="entry name" value="Glycos_transf_2"/>
    <property type="match status" value="1"/>
</dbReference>